<dbReference type="VEuPathDB" id="FungiDB:PV09_02563"/>
<dbReference type="EMBL" id="KN847534">
    <property type="protein sequence ID" value="KIW06892.1"/>
    <property type="molecule type" value="Genomic_DNA"/>
</dbReference>
<feature type="compositionally biased region" description="Pro residues" evidence="1">
    <location>
        <begin position="90"/>
        <end position="108"/>
    </location>
</feature>
<sequence length="143" mass="15241">MYFDMDFKSSPSPSASSPPISIGWPSASSATSYSSRSASSATSASQSMTCAYPSWTGFSPSATPNAFISDEDLFPDELLDGASPLLSEAPAPPRDIPFPTAMPMPLPPLYASEKKKSKRRSSKTKKRPSNKLTPISESPEVSE</sequence>
<evidence type="ECO:0000256" key="1">
    <source>
        <dbReference type="SAM" id="MobiDB-lite"/>
    </source>
</evidence>
<dbReference type="AlphaFoldDB" id="A0A0D1Z1U0"/>
<evidence type="ECO:0000313" key="3">
    <source>
        <dbReference type="Proteomes" id="UP000053259"/>
    </source>
</evidence>
<dbReference type="OrthoDB" id="5294241at2759"/>
<feature type="region of interest" description="Disordered" evidence="1">
    <location>
        <begin position="78"/>
        <end position="143"/>
    </location>
</feature>
<protein>
    <submittedName>
        <fullName evidence="2">Uncharacterized protein</fullName>
    </submittedName>
</protein>
<feature type="compositionally biased region" description="Basic residues" evidence="1">
    <location>
        <begin position="115"/>
        <end position="129"/>
    </location>
</feature>
<proteinExistence type="predicted"/>
<evidence type="ECO:0000313" key="2">
    <source>
        <dbReference type="EMBL" id="KIW06892.1"/>
    </source>
</evidence>
<dbReference type="InParanoid" id="A0A0D1Z1U0"/>
<dbReference type="Proteomes" id="UP000053259">
    <property type="component" value="Unassembled WGS sequence"/>
</dbReference>
<feature type="region of interest" description="Disordered" evidence="1">
    <location>
        <begin position="1"/>
        <end position="40"/>
    </location>
</feature>
<feature type="compositionally biased region" description="Polar residues" evidence="1">
    <location>
        <begin position="132"/>
        <end position="143"/>
    </location>
</feature>
<organism evidence="2 3">
    <name type="scientific">Verruconis gallopava</name>
    <dbReference type="NCBI Taxonomy" id="253628"/>
    <lineage>
        <taxon>Eukaryota</taxon>
        <taxon>Fungi</taxon>
        <taxon>Dikarya</taxon>
        <taxon>Ascomycota</taxon>
        <taxon>Pezizomycotina</taxon>
        <taxon>Dothideomycetes</taxon>
        <taxon>Pleosporomycetidae</taxon>
        <taxon>Venturiales</taxon>
        <taxon>Sympoventuriaceae</taxon>
        <taxon>Verruconis</taxon>
    </lineage>
</organism>
<dbReference type="HOGENOM" id="CLU_148854_0_0_1"/>
<dbReference type="RefSeq" id="XP_016216761.1">
    <property type="nucleotide sequence ID" value="XM_016355625.1"/>
</dbReference>
<gene>
    <name evidence="2" type="ORF">PV09_02563</name>
</gene>
<accession>A0A0D1Z1U0</accession>
<feature type="compositionally biased region" description="Low complexity" evidence="1">
    <location>
        <begin position="9"/>
        <end position="40"/>
    </location>
</feature>
<keyword evidence="3" id="KW-1185">Reference proteome</keyword>
<dbReference type="GeneID" id="27310536"/>
<reference evidence="2 3" key="1">
    <citation type="submission" date="2015-01" db="EMBL/GenBank/DDBJ databases">
        <title>The Genome Sequence of Ochroconis gallopava CBS43764.</title>
        <authorList>
            <consortium name="The Broad Institute Genomics Platform"/>
            <person name="Cuomo C."/>
            <person name="de Hoog S."/>
            <person name="Gorbushina A."/>
            <person name="Stielow B."/>
            <person name="Teixiera M."/>
            <person name="Abouelleil A."/>
            <person name="Chapman S.B."/>
            <person name="Priest M."/>
            <person name="Young S.K."/>
            <person name="Wortman J."/>
            <person name="Nusbaum C."/>
            <person name="Birren B."/>
        </authorList>
    </citation>
    <scope>NUCLEOTIDE SEQUENCE [LARGE SCALE GENOMIC DNA]</scope>
    <source>
        <strain evidence="2 3">CBS 43764</strain>
    </source>
</reference>
<name>A0A0D1Z1U0_9PEZI</name>